<sequence length="112" mass="12954">MRSLKLVQLLRKTVIEKKLATYQNLLSTTKEAHDPVWKGILPIYNNLNEDQKEAFIKFLRIVEVNTMSHVLGILDGTSSYEEINENLMLISDQNDEKINGDLQDIFLELEGY</sequence>
<dbReference type="AlphaFoldDB" id="A0A1G8CHQ6"/>
<name>A0A1G8CHQ6_9SPHI</name>
<dbReference type="Proteomes" id="UP000199643">
    <property type="component" value="Unassembled WGS sequence"/>
</dbReference>
<evidence type="ECO:0000313" key="2">
    <source>
        <dbReference type="Proteomes" id="UP000199643"/>
    </source>
</evidence>
<dbReference type="OrthoDB" id="1260343at2"/>
<dbReference type="RefSeq" id="WP_090503717.1">
    <property type="nucleotide sequence ID" value="NZ_FNCH01000025.1"/>
</dbReference>
<gene>
    <name evidence="1" type="ORF">SAMN05421827_1252</name>
</gene>
<proteinExistence type="predicted"/>
<dbReference type="STRING" id="405671.SAMN05421827_1252"/>
<dbReference type="EMBL" id="FNCH01000025">
    <property type="protein sequence ID" value="SDH44975.1"/>
    <property type="molecule type" value="Genomic_DNA"/>
</dbReference>
<reference evidence="2" key="1">
    <citation type="submission" date="2016-10" db="EMBL/GenBank/DDBJ databases">
        <authorList>
            <person name="Varghese N."/>
            <person name="Submissions S."/>
        </authorList>
    </citation>
    <scope>NUCLEOTIDE SEQUENCE [LARGE SCALE GENOMIC DNA]</scope>
    <source>
        <strain evidence="2">DSM 17933</strain>
    </source>
</reference>
<organism evidence="1 2">
    <name type="scientific">Pedobacter terrae</name>
    <dbReference type="NCBI Taxonomy" id="405671"/>
    <lineage>
        <taxon>Bacteria</taxon>
        <taxon>Pseudomonadati</taxon>
        <taxon>Bacteroidota</taxon>
        <taxon>Sphingobacteriia</taxon>
        <taxon>Sphingobacteriales</taxon>
        <taxon>Sphingobacteriaceae</taxon>
        <taxon>Pedobacter</taxon>
    </lineage>
</organism>
<evidence type="ECO:0000313" key="1">
    <source>
        <dbReference type="EMBL" id="SDH44975.1"/>
    </source>
</evidence>
<protein>
    <submittedName>
        <fullName evidence="1">Uncharacterized protein</fullName>
    </submittedName>
</protein>
<keyword evidence="2" id="KW-1185">Reference proteome</keyword>
<accession>A0A1G8CHQ6</accession>